<dbReference type="EMBL" id="JAGFBR010000017">
    <property type="protein sequence ID" value="KAH0451697.1"/>
    <property type="molecule type" value="Genomic_DNA"/>
</dbReference>
<sequence>MCKHLRHEKSPFLSIGRSLQSSKLLFVRYSNERKSRCASIDILDNRLKSSINRSWIELTSTIITFSCTMDDEEDAANEVKVGINWDNRSKEDNRLETIEEVVPAISKP</sequence>
<proteinExistence type="predicted"/>
<organism evidence="1 2">
    <name type="scientific">Dendrobium chrysotoxum</name>
    <name type="common">Orchid</name>
    <dbReference type="NCBI Taxonomy" id="161865"/>
    <lineage>
        <taxon>Eukaryota</taxon>
        <taxon>Viridiplantae</taxon>
        <taxon>Streptophyta</taxon>
        <taxon>Embryophyta</taxon>
        <taxon>Tracheophyta</taxon>
        <taxon>Spermatophyta</taxon>
        <taxon>Magnoliopsida</taxon>
        <taxon>Liliopsida</taxon>
        <taxon>Asparagales</taxon>
        <taxon>Orchidaceae</taxon>
        <taxon>Epidendroideae</taxon>
        <taxon>Malaxideae</taxon>
        <taxon>Dendrobiinae</taxon>
        <taxon>Dendrobium</taxon>
    </lineage>
</organism>
<evidence type="ECO:0000313" key="2">
    <source>
        <dbReference type="Proteomes" id="UP000775213"/>
    </source>
</evidence>
<keyword evidence="2" id="KW-1185">Reference proteome</keyword>
<dbReference type="Proteomes" id="UP000775213">
    <property type="component" value="Unassembled WGS sequence"/>
</dbReference>
<dbReference type="AlphaFoldDB" id="A0AAV7G865"/>
<evidence type="ECO:0000313" key="1">
    <source>
        <dbReference type="EMBL" id="KAH0451697.1"/>
    </source>
</evidence>
<name>A0AAV7G865_DENCH</name>
<accession>A0AAV7G865</accession>
<gene>
    <name evidence="1" type="ORF">IEQ34_018996</name>
</gene>
<reference evidence="1 2" key="1">
    <citation type="journal article" date="2021" name="Hortic Res">
        <title>Chromosome-scale assembly of the Dendrobium chrysotoxum genome enhances the understanding of orchid evolution.</title>
        <authorList>
            <person name="Zhang Y."/>
            <person name="Zhang G.Q."/>
            <person name="Zhang D."/>
            <person name="Liu X.D."/>
            <person name="Xu X.Y."/>
            <person name="Sun W.H."/>
            <person name="Yu X."/>
            <person name="Zhu X."/>
            <person name="Wang Z.W."/>
            <person name="Zhao X."/>
            <person name="Zhong W.Y."/>
            <person name="Chen H."/>
            <person name="Yin W.L."/>
            <person name="Huang T."/>
            <person name="Niu S.C."/>
            <person name="Liu Z.J."/>
        </authorList>
    </citation>
    <scope>NUCLEOTIDE SEQUENCE [LARGE SCALE GENOMIC DNA]</scope>
    <source>
        <strain evidence="1">Lindl</strain>
    </source>
</reference>
<protein>
    <submittedName>
        <fullName evidence="1">Uncharacterized protein</fullName>
    </submittedName>
</protein>
<comment type="caution">
    <text evidence="1">The sequence shown here is derived from an EMBL/GenBank/DDBJ whole genome shotgun (WGS) entry which is preliminary data.</text>
</comment>